<accession>A0A0F6VYT4</accession>
<feature type="domain" description="Limonene-1,2-epoxide hydrolase" evidence="2">
    <location>
        <begin position="14"/>
        <end position="129"/>
    </location>
</feature>
<dbReference type="OrthoDB" id="9781757at2"/>
<dbReference type="SUPFAM" id="SSF54427">
    <property type="entry name" value="NTF2-like"/>
    <property type="match status" value="1"/>
</dbReference>
<protein>
    <recommendedName>
        <fullName evidence="2">Limonene-1,2-epoxide hydrolase domain-containing protein</fullName>
    </recommendedName>
</protein>
<evidence type="ECO:0000313" key="3">
    <source>
        <dbReference type="EMBL" id="AKF03080.1"/>
    </source>
</evidence>
<dbReference type="Pfam" id="PF07858">
    <property type="entry name" value="LEH"/>
    <property type="match status" value="1"/>
</dbReference>
<dbReference type="KEGG" id="samy:DB32_000229"/>
<reference evidence="3 4" key="1">
    <citation type="submission" date="2015-03" db="EMBL/GenBank/DDBJ databases">
        <title>Genome assembly of Sandaracinus amylolyticus DSM 53668.</title>
        <authorList>
            <person name="Sharma G."/>
            <person name="Subramanian S."/>
        </authorList>
    </citation>
    <scope>NUCLEOTIDE SEQUENCE [LARGE SCALE GENOMIC DNA]</scope>
    <source>
        <strain evidence="3 4">DSM 53668</strain>
    </source>
</reference>
<dbReference type="AlphaFoldDB" id="A0A0F6VYT4"/>
<keyword evidence="4" id="KW-1185">Reference proteome</keyword>
<name>A0A0F6VYT4_9BACT</name>
<dbReference type="InterPro" id="IPR013100">
    <property type="entry name" value="LEH"/>
</dbReference>
<dbReference type="Gene3D" id="3.10.450.50">
    <property type="match status" value="1"/>
</dbReference>
<evidence type="ECO:0000313" key="4">
    <source>
        <dbReference type="Proteomes" id="UP000034883"/>
    </source>
</evidence>
<evidence type="ECO:0000259" key="2">
    <source>
        <dbReference type="Pfam" id="PF07858"/>
    </source>
</evidence>
<dbReference type="InterPro" id="IPR032710">
    <property type="entry name" value="NTF2-like_dom_sf"/>
</dbReference>
<dbReference type="STRING" id="927083.DB32_000229"/>
<sequence>MAAPKTQTSSGSNANIRVVQSFIDALTAFDIDRALSMMSDDVVYQNVPLPPDRGRAQVERTLRLFGRVARELEIRVHHIAENDGVVLTERTDLIRGPALDLAFWCCGTFEVRDGKIVLWRDRFDTAEVTLQLLTSPLRRVARQLGVLGRPGDGATAGSPRESHAPAGAPQRASA</sequence>
<dbReference type="Proteomes" id="UP000034883">
    <property type="component" value="Chromosome"/>
</dbReference>
<gene>
    <name evidence="3" type="ORF">DB32_000229</name>
</gene>
<proteinExistence type="predicted"/>
<organism evidence="3 4">
    <name type="scientific">Sandaracinus amylolyticus</name>
    <dbReference type="NCBI Taxonomy" id="927083"/>
    <lineage>
        <taxon>Bacteria</taxon>
        <taxon>Pseudomonadati</taxon>
        <taxon>Myxococcota</taxon>
        <taxon>Polyangia</taxon>
        <taxon>Polyangiales</taxon>
        <taxon>Sandaracinaceae</taxon>
        <taxon>Sandaracinus</taxon>
    </lineage>
</organism>
<dbReference type="EMBL" id="CP011125">
    <property type="protein sequence ID" value="AKF03080.1"/>
    <property type="molecule type" value="Genomic_DNA"/>
</dbReference>
<evidence type="ECO:0000256" key="1">
    <source>
        <dbReference type="SAM" id="MobiDB-lite"/>
    </source>
</evidence>
<feature type="region of interest" description="Disordered" evidence="1">
    <location>
        <begin position="148"/>
        <end position="174"/>
    </location>
</feature>
<dbReference type="RefSeq" id="WP_053230558.1">
    <property type="nucleotide sequence ID" value="NZ_CP011125.1"/>
</dbReference>